<dbReference type="EMBL" id="FRBX01000004">
    <property type="protein sequence ID" value="SHM83344.1"/>
    <property type="molecule type" value="Genomic_DNA"/>
</dbReference>
<evidence type="ECO:0000256" key="1">
    <source>
        <dbReference type="SAM" id="SignalP"/>
    </source>
</evidence>
<name>A0AB36P6M1_9FLAO</name>
<dbReference type="Proteomes" id="UP000198431">
    <property type="component" value="Unassembled WGS sequence"/>
</dbReference>
<dbReference type="EMBL" id="MUHB01000003">
    <property type="protein sequence ID" value="OXB07880.1"/>
    <property type="molecule type" value="Genomic_DNA"/>
</dbReference>
<proteinExistence type="predicted"/>
<reference evidence="4 5" key="2">
    <citation type="submission" date="2016-11" db="EMBL/GenBank/DDBJ databases">
        <authorList>
            <person name="Varghese N."/>
            <person name="Submissions S."/>
        </authorList>
    </citation>
    <scope>NUCLEOTIDE SEQUENCE [LARGE SCALE GENOMIC DNA]</scope>
    <source>
        <strain evidence="4 5">DSM 6368</strain>
    </source>
</reference>
<feature type="signal peptide" evidence="1">
    <location>
        <begin position="1"/>
        <end position="19"/>
    </location>
</feature>
<dbReference type="Proteomes" id="UP000184216">
    <property type="component" value="Unassembled WGS sequence"/>
</dbReference>
<keyword evidence="1" id="KW-0732">Signal</keyword>
<reference evidence="3 6" key="1">
    <citation type="submission" date="2016-11" db="EMBL/GenBank/DDBJ databases">
        <title>Whole genomes of Flavobacteriaceae.</title>
        <authorList>
            <person name="Stine C."/>
            <person name="Li C."/>
            <person name="Tadesse D."/>
        </authorList>
    </citation>
    <scope>NUCLEOTIDE SEQUENCE [LARGE SCALE GENOMIC DNA]</scope>
    <source>
        <strain evidence="3 6">ATCC 19366</strain>
    </source>
</reference>
<dbReference type="InterPro" id="IPR011250">
    <property type="entry name" value="OMP/PagP_B-barrel"/>
</dbReference>
<keyword evidence="5" id="KW-1185">Reference proteome</keyword>
<dbReference type="InterPro" id="IPR025665">
    <property type="entry name" value="Beta-barrel_OMP_2"/>
</dbReference>
<dbReference type="Gene3D" id="2.40.160.20">
    <property type="match status" value="1"/>
</dbReference>
<feature type="domain" description="Outer membrane protein beta-barrel" evidence="2">
    <location>
        <begin position="19"/>
        <end position="166"/>
    </location>
</feature>
<evidence type="ECO:0000313" key="6">
    <source>
        <dbReference type="Proteomes" id="UP000198431"/>
    </source>
</evidence>
<protein>
    <submittedName>
        <fullName evidence="4">Outer membrane protein beta-barrel domain-containing protein</fullName>
    </submittedName>
</protein>
<evidence type="ECO:0000313" key="5">
    <source>
        <dbReference type="Proteomes" id="UP000184216"/>
    </source>
</evidence>
<feature type="chain" id="PRO_5044342083" evidence="1">
    <location>
        <begin position="20"/>
        <end position="194"/>
    </location>
</feature>
<evidence type="ECO:0000313" key="4">
    <source>
        <dbReference type="EMBL" id="SHM83344.1"/>
    </source>
</evidence>
<organism evidence="3 6">
    <name type="scientific">Flavobacterium pectinovorum</name>
    <dbReference type="NCBI Taxonomy" id="29533"/>
    <lineage>
        <taxon>Bacteria</taxon>
        <taxon>Pseudomonadati</taxon>
        <taxon>Bacteroidota</taxon>
        <taxon>Flavobacteriia</taxon>
        <taxon>Flavobacteriales</taxon>
        <taxon>Flavobacteriaceae</taxon>
        <taxon>Flavobacterium</taxon>
    </lineage>
</organism>
<evidence type="ECO:0000259" key="2">
    <source>
        <dbReference type="Pfam" id="PF13568"/>
    </source>
</evidence>
<evidence type="ECO:0000313" key="3">
    <source>
        <dbReference type="EMBL" id="OXB07880.1"/>
    </source>
</evidence>
<sequence>MRKIILSAIAVMAFGFANAQETRFGVKGGVNLSNIVGGDVDGTKSLVGFHVGGFAEIKIADKFAIQPELLYSAQGSTLEAGPFFGDVDVKLNYLNIPVLAKYYIVPKFSVEAGPQLGILLSAKSDGEDVKDGFKSVDFGFNVGAGFHFTENLSINLRYTIGISPIAEDADIDDEEDYYDSAKNSNLALSLAYKF</sequence>
<gene>
    <name evidence="3" type="ORF">B0A72_03195</name>
    <name evidence="4" type="ORF">SAMN05444387_3343</name>
</gene>
<dbReference type="RefSeq" id="WP_073396492.1">
    <property type="nucleotide sequence ID" value="NZ_FRBX01000004.1"/>
</dbReference>
<dbReference type="AlphaFoldDB" id="A0AB36P6M1"/>
<comment type="caution">
    <text evidence="3">The sequence shown here is derived from an EMBL/GenBank/DDBJ whole genome shotgun (WGS) entry which is preliminary data.</text>
</comment>
<dbReference type="Pfam" id="PF13568">
    <property type="entry name" value="OMP_b-brl_2"/>
    <property type="match status" value="1"/>
</dbReference>
<accession>A0AB36P6M1</accession>
<dbReference type="SUPFAM" id="SSF56925">
    <property type="entry name" value="OMPA-like"/>
    <property type="match status" value="1"/>
</dbReference>